<protein>
    <recommendedName>
        <fullName evidence="5">muconolactone Delta-isomerase</fullName>
        <ecNumber evidence="5">5.3.3.4</ecNumber>
    </recommendedName>
</protein>
<dbReference type="GO" id="GO:0016159">
    <property type="term" value="F:muconolactone delta-isomerase activity"/>
    <property type="evidence" value="ECO:0007669"/>
    <property type="project" value="UniProtKB-EC"/>
</dbReference>
<dbReference type="EMBL" id="QPIJ01000053">
    <property type="protein sequence ID" value="RCV87249.1"/>
    <property type="molecule type" value="Genomic_DNA"/>
</dbReference>
<dbReference type="OrthoDB" id="2889526at2"/>
<sequence>MLFQVEMTVKLPLSMPAEKAYSQELQRSGKWHHLWRVADSYSNVGIFDVKDNAELQELVSNLPFFPYMETSVKPLCSNSSSIREDDS</sequence>
<organism evidence="9 10">
    <name type="scientific">Vreelandella rituensis</name>
    <dbReference type="NCBI Taxonomy" id="2282306"/>
    <lineage>
        <taxon>Bacteria</taxon>
        <taxon>Pseudomonadati</taxon>
        <taxon>Pseudomonadota</taxon>
        <taxon>Gammaproteobacteria</taxon>
        <taxon>Oceanospirillales</taxon>
        <taxon>Halomonadaceae</taxon>
        <taxon>Vreelandella</taxon>
    </lineage>
</organism>
<comment type="subunit">
    <text evidence="4">Homodecamer.</text>
</comment>
<dbReference type="RefSeq" id="WP_114488090.1">
    <property type="nucleotide sequence ID" value="NZ_CBCSHM010000054.1"/>
</dbReference>
<feature type="domain" description="Muconolactone isomerase" evidence="8">
    <location>
        <begin position="1"/>
        <end position="78"/>
    </location>
</feature>
<dbReference type="InterPro" id="IPR026029">
    <property type="entry name" value="MLI_dom"/>
</dbReference>
<keyword evidence="7 9" id="KW-0413">Isomerase</keyword>
<evidence type="ECO:0000256" key="4">
    <source>
        <dbReference type="ARBA" id="ARBA00011365"/>
    </source>
</evidence>
<evidence type="ECO:0000259" key="8">
    <source>
        <dbReference type="Pfam" id="PF02426"/>
    </source>
</evidence>
<dbReference type="EC" id="5.3.3.4" evidence="5"/>
<evidence type="ECO:0000256" key="6">
    <source>
        <dbReference type="ARBA" id="ARBA00022797"/>
    </source>
</evidence>
<dbReference type="AlphaFoldDB" id="A0A368TR74"/>
<dbReference type="PIRSF" id="PIRSF001486">
    <property type="entry name" value="CatC"/>
    <property type="match status" value="1"/>
</dbReference>
<evidence type="ECO:0000256" key="2">
    <source>
        <dbReference type="ARBA" id="ARBA00005193"/>
    </source>
</evidence>
<dbReference type="Proteomes" id="UP000253204">
    <property type="component" value="Unassembled WGS sequence"/>
</dbReference>
<dbReference type="SUPFAM" id="SSF54909">
    <property type="entry name" value="Dimeric alpha+beta barrel"/>
    <property type="match status" value="1"/>
</dbReference>
<comment type="pathway">
    <text evidence="2">Aromatic compound metabolism; beta-ketoadipate pathway; 5-oxo-4,5-dihydro-2-furylacetate from catechol: step 3/3.</text>
</comment>
<gene>
    <name evidence="9" type="ORF">DU506_17025</name>
</gene>
<dbReference type="UniPathway" id="UPA00157">
    <property type="reaction ID" value="UER00260"/>
</dbReference>
<dbReference type="Gene3D" id="3.30.70.1060">
    <property type="entry name" value="Dimeric alpha+beta barrel"/>
    <property type="match status" value="1"/>
</dbReference>
<comment type="similarity">
    <text evidence="3">Belongs to the muconolactone Delta-isomerase family.</text>
</comment>
<accession>A0A368TR74</accession>
<evidence type="ECO:0000256" key="7">
    <source>
        <dbReference type="ARBA" id="ARBA00023235"/>
    </source>
</evidence>
<reference evidence="9 10" key="1">
    <citation type="submission" date="2018-07" db="EMBL/GenBank/DDBJ databases">
        <title>Halomonas rutogse sp. nov., isolated from Lake TangqianCo on Tibetan Plateau.</title>
        <authorList>
            <person name="Lu H."/>
            <person name="Xing P."/>
            <person name="Wu Q."/>
        </authorList>
    </citation>
    <scope>NUCLEOTIDE SEQUENCE [LARGE SCALE GENOMIC DNA]</scope>
    <source>
        <strain evidence="9 10">TQ8S</strain>
    </source>
</reference>
<dbReference type="InterPro" id="IPR003464">
    <property type="entry name" value="Muconolactone_d_Isoase"/>
</dbReference>
<keyword evidence="6" id="KW-0058">Aromatic hydrocarbons catabolism</keyword>
<evidence type="ECO:0000256" key="1">
    <source>
        <dbReference type="ARBA" id="ARBA00001739"/>
    </source>
</evidence>
<evidence type="ECO:0000256" key="5">
    <source>
        <dbReference type="ARBA" id="ARBA00012070"/>
    </source>
</evidence>
<name>A0A368TR74_9GAMM</name>
<comment type="catalytic activity">
    <reaction evidence="1">
        <text>(S)-muconolactone = (4,5-dihydro-5-oxofuran-2-yl)-acetate</text>
        <dbReference type="Rhea" id="RHEA:12348"/>
        <dbReference type="ChEBI" id="CHEBI:58425"/>
        <dbReference type="ChEBI" id="CHEBI:58736"/>
        <dbReference type="EC" id="5.3.3.4"/>
    </reaction>
</comment>
<dbReference type="InterPro" id="IPR011008">
    <property type="entry name" value="Dimeric_a/b-barrel"/>
</dbReference>
<evidence type="ECO:0000313" key="9">
    <source>
        <dbReference type="EMBL" id="RCV87249.1"/>
    </source>
</evidence>
<comment type="caution">
    <text evidence="9">The sequence shown here is derived from an EMBL/GenBank/DDBJ whole genome shotgun (WGS) entry which is preliminary data.</text>
</comment>
<dbReference type="Pfam" id="PF02426">
    <property type="entry name" value="MIase"/>
    <property type="match status" value="1"/>
</dbReference>
<evidence type="ECO:0000313" key="10">
    <source>
        <dbReference type="Proteomes" id="UP000253204"/>
    </source>
</evidence>
<evidence type="ECO:0000256" key="3">
    <source>
        <dbReference type="ARBA" id="ARBA00010882"/>
    </source>
</evidence>
<keyword evidence="10" id="KW-1185">Reference proteome</keyword>
<dbReference type="GO" id="GO:0042952">
    <property type="term" value="P:beta-ketoadipate pathway"/>
    <property type="evidence" value="ECO:0007669"/>
    <property type="project" value="UniProtKB-UniPathway"/>
</dbReference>
<proteinExistence type="inferred from homology"/>